<reference evidence="1" key="1">
    <citation type="submission" date="2021-10" db="EMBL/GenBank/DDBJ databases">
        <title>Melipona bicolor Genome sequencing and assembly.</title>
        <authorList>
            <person name="Araujo N.S."/>
            <person name="Arias M.C."/>
        </authorList>
    </citation>
    <scope>NUCLEOTIDE SEQUENCE</scope>
    <source>
        <strain evidence="1">USP_2M_L1-L4_2017</strain>
        <tissue evidence="1">Whole body</tissue>
    </source>
</reference>
<comment type="caution">
    <text evidence="1">The sequence shown here is derived from an EMBL/GenBank/DDBJ whole genome shotgun (WGS) entry which is preliminary data.</text>
</comment>
<dbReference type="Proteomes" id="UP001177670">
    <property type="component" value="Unassembled WGS sequence"/>
</dbReference>
<accession>A0AA40KN97</accession>
<organism evidence="1 2">
    <name type="scientific">Melipona bicolor</name>
    <dbReference type="NCBI Taxonomy" id="60889"/>
    <lineage>
        <taxon>Eukaryota</taxon>
        <taxon>Metazoa</taxon>
        <taxon>Ecdysozoa</taxon>
        <taxon>Arthropoda</taxon>
        <taxon>Hexapoda</taxon>
        <taxon>Insecta</taxon>
        <taxon>Pterygota</taxon>
        <taxon>Neoptera</taxon>
        <taxon>Endopterygota</taxon>
        <taxon>Hymenoptera</taxon>
        <taxon>Apocrita</taxon>
        <taxon>Aculeata</taxon>
        <taxon>Apoidea</taxon>
        <taxon>Anthophila</taxon>
        <taxon>Apidae</taxon>
        <taxon>Melipona</taxon>
    </lineage>
</organism>
<dbReference type="AlphaFoldDB" id="A0AA40KN97"/>
<evidence type="ECO:0000313" key="2">
    <source>
        <dbReference type="Proteomes" id="UP001177670"/>
    </source>
</evidence>
<evidence type="ECO:0000313" key="1">
    <source>
        <dbReference type="EMBL" id="KAK1126783.1"/>
    </source>
</evidence>
<sequence>MASHGAKIVLAYRYEKRELEPRLREQLTADLSASLKPEIKRRLDIIVTGLFVPLCHLHRCLLTVAEDCRSSDPDCKIATKRLAFRRICSDENTNSARKEQKGSSINCVHRTAEDNVITTLQTPSDLRLMEVNRLFEKKRKKNRVLITHLGNEDGEIRRKKKKNRADSVRAGRALNAVSNIEKQFRNLN</sequence>
<proteinExistence type="predicted"/>
<name>A0AA40KN97_9HYME</name>
<dbReference type="EMBL" id="JAHYIQ010000013">
    <property type="protein sequence ID" value="KAK1126783.1"/>
    <property type="molecule type" value="Genomic_DNA"/>
</dbReference>
<gene>
    <name evidence="1" type="ORF">K0M31_004406</name>
</gene>
<keyword evidence="2" id="KW-1185">Reference proteome</keyword>
<protein>
    <submittedName>
        <fullName evidence="1">Uncharacterized protein</fullName>
    </submittedName>
</protein>